<evidence type="ECO:0000313" key="1">
    <source>
        <dbReference type="EMBL" id="KYF60399.1"/>
    </source>
</evidence>
<comment type="caution">
    <text evidence="1">The sequence shown here is derived from an EMBL/GenBank/DDBJ whole genome shotgun (WGS) entry which is preliminary data.</text>
</comment>
<evidence type="ECO:0000313" key="2">
    <source>
        <dbReference type="Proteomes" id="UP000075604"/>
    </source>
</evidence>
<sequence>MFGMALCLAAGCGGGAQEPAGEGGNGGGALGEFACRRGEDCDNDTCNPVSDAACYEVQSAVGCRADEDCAAMAGDGGGAGEGGGAGGSGGGAVGPFICEMPHFTCPPPLQVSSVCVRGCATDADCPATLACAPDHRCRAKPCAADADCPVNQACDPTGGACARKACASDADCEGYCVLGQCEEKPGICFLY</sequence>
<proteinExistence type="predicted"/>
<organism evidence="1 2">
    <name type="scientific">Sorangium cellulosum</name>
    <name type="common">Polyangium cellulosum</name>
    <dbReference type="NCBI Taxonomy" id="56"/>
    <lineage>
        <taxon>Bacteria</taxon>
        <taxon>Pseudomonadati</taxon>
        <taxon>Myxococcota</taxon>
        <taxon>Polyangia</taxon>
        <taxon>Polyangiales</taxon>
        <taxon>Polyangiaceae</taxon>
        <taxon>Sorangium</taxon>
    </lineage>
</organism>
<reference evidence="1 2" key="1">
    <citation type="submission" date="2014-02" db="EMBL/GenBank/DDBJ databases">
        <title>The small core and large imbalanced accessory genome model reveals a collaborative survival strategy of Sorangium cellulosum strains in nature.</title>
        <authorList>
            <person name="Han K."/>
            <person name="Peng R."/>
            <person name="Blom J."/>
            <person name="Li Y.-Z."/>
        </authorList>
    </citation>
    <scope>NUCLEOTIDE SEQUENCE [LARGE SCALE GENOMIC DNA]</scope>
    <source>
        <strain evidence="1 2">So0157-18</strain>
    </source>
</reference>
<dbReference type="Proteomes" id="UP000075604">
    <property type="component" value="Unassembled WGS sequence"/>
</dbReference>
<accession>A0A150PXF5</accession>
<name>A0A150PXF5_SORCE</name>
<dbReference type="EMBL" id="JELX01000935">
    <property type="protein sequence ID" value="KYF60399.1"/>
    <property type="molecule type" value="Genomic_DNA"/>
</dbReference>
<gene>
    <name evidence="1" type="ORF">BE04_45365</name>
</gene>
<protein>
    <submittedName>
        <fullName evidence="1">Uncharacterized protein</fullName>
    </submittedName>
</protein>
<dbReference type="AlphaFoldDB" id="A0A150PXF5"/>